<sequence>MGHDWLLVETLGKEPVVVAQGTQPRNLVPITAFLRRNPHLAAIRMAIAESMRTRASLVATTPTSDRVVRTEPVVMSDGRIHGVHVWCGAAVDRPPERAVPGPLKWDLTIGVATGTRESLANSGKNPDVEPTHGRSFADDLPTRELNPSESKVLALAIKAQPGQTLCGTWDVTDWRGNPIRVGFVARSAIEPGADGCDHLIARAMNWRAEPECTAGSGDRLAQQIVQGLAQPGVHRALFDLKNWSLLKWLDEPCPFYDWRSTARSPRVHPDDEQLMASMTTEFAHGATARVLRLPGHDGTWTPLHVTVNRIEVEDKTFAGLISLRVPTDNELAEAGLSPSGNHTG</sequence>
<evidence type="ECO:0000256" key="1">
    <source>
        <dbReference type="SAM" id="MobiDB-lite"/>
    </source>
</evidence>
<proteinExistence type="predicted"/>
<dbReference type="InterPro" id="IPR048578">
    <property type="entry name" value="Rv3651-like_C"/>
</dbReference>
<dbReference type="Pfam" id="PF18007">
    <property type="entry name" value="Rv3651-like_N"/>
    <property type="match status" value="1"/>
</dbReference>
<feature type="compositionally biased region" description="Basic and acidic residues" evidence="1">
    <location>
        <begin position="126"/>
        <end position="142"/>
    </location>
</feature>
<dbReference type="RefSeq" id="WP_071700310.1">
    <property type="nucleotide sequence ID" value="NZ_AP024237.1"/>
</dbReference>
<feature type="region of interest" description="Disordered" evidence="1">
    <location>
        <begin position="116"/>
        <end position="142"/>
    </location>
</feature>
<evidence type="ECO:0000313" key="3">
    <source>
        <dbReference type="Proteomes" id="UP000595446"/>
    </source>
</evidence>
<dbReference type="InterPro" id="IPR041458">
    <property type="entry name" value="Rv3651-like_N"/>
</dbReference>
<dbReference type="InterPro" id="IPR041439">
    <property type="entry name" value="Rv3651-like_middle"/>
</dbReference>
<reference evidence="2 3" key="1">
    <citation type="submission" date="2020-12" db="EMBL/GenBank/DDBJ databases">
        <title>Complete genome sequence of Mycobacterium heckeshornense JCM 15655T, closely related to a pathogenic non-tuberculous mycobacterial species Mycobacterium xenopi.</title>
        <authorList>
            <person name="Yoshida M."/>
            <person name="Fukano H."/>
            <person name="Asakura T."/>
            <person name="Suzuki M."/>
            <person name="Hoshino Y."/>
        </authorList>
    </citation>
    <scope>NUCLEOTIDE SEQUENCE [LARGE SCALE GENOMIC DNA]</scope>
    <source>
        <strain evidence="2 3">JCM 15655</strain>
    </source>
</reference>
<dbReference type="EMBL" id="AP024237">
    <property type="protein sequence ID" value="BCO33913.1"/>
    <property type="molecule type" value="Genomic_DNA"/>
</dbReference>
<dbReference type="Pfam" id="PF21043">
    <property type="entry name" value="Rv3651-like_C"/>
    <property type="match status" value="1"/>
</dbReference>
<organism evidence="2 3">
    <name type="scientific">Mycobacterium heckeshornense</name>
    <dbReference type="NCBI Taxonomy" id="110505"/>
    <lineage>
        <taxon>Bacteria</taxon>
        <taxon>Bacillati</taxon>
        <taxon>Actinomycetota</taxon>
        <taxon>Actinomycetes</taxon>
        <taxon>Mycobacteriales</taxon>
        <taxon>Mycobacteriaceae</taxon>
        <taxon>Mycobacterium</taxon>
    </lineage>
</organism>
<protein>
    <submittedName>
        <fullName evidence="2">Uncharacterized protein</fullName>
    </submittedName>
</protein>
<name>A0A2G8AYA5_9MYCO</name>
<evidence type="ECO:0000313" key="2">
    <source>
        <dbReference type="EMBL" id="BCO33913.1"/>
    </source>
</evidence>
<dbReference type="AlphaFoldDB" id="A0A2G8AYA5"/>
<dbReference type="Proteomes" id="UP000595446">
    <property type="component" value="Chromosome"/>
</dbReference>
<accession>A0A2G8AYA5</accession>
<keyword evidence="3" id="KW-1185">Reference proteome</keyword>
<dbReference type="Pfam" id="PF18621">
    <property type="entry name" value="Rv3651-like_middle"/>
    <property type="match status" value="1"/>
</dbReference>
<gene>
    <name evidence="2" type="ORF">MHEC_03460</name>
</gene>